<keyword evidence="6 14" id="KW-0106">Calcium</keyword>
<evidence type="ECO:0000259" key="17">
    <source>
        <dbReference type="PROSITE" id="PS50110"/>
    </source>
</evidence>
<comment type="function">
    <text evidence="13 14">May play the central regulatory role in sporulation. It may be an element of the effector pathway responsible for the activation of sporulation genes in response to nutritional stress. Spo0A may act in concert with spo0H (a sigma factor) to control the expression of some genes that are critical to the sporulation process.</text>
</comment>
<dbReference type="InterPro" id="IPR011006">
    <property type="entry name" value="CheY-like_superfamily"/>
</dbReference>
<dbReference type="SMART" id="SM00448">
    <property type="entry name" value="REC"/>
    <property type="match status" value="1"/>
</dbReference>
<dbReference type="Gene3D" id="3.40.50.2300">
    <property type="match status" value="1"/>
</dbReference>
<comment type="cofactor">
    <cofactor evidence="14">
        <name>Ca(2+)</name>
        <dbReference type="ChEBI" id="CHEBI:29108"/>
    </cofactor>
    <text evidence="14">Binds 1 Ca(2+) ion per subunit.</text>
</comment>
<evidence type="ECO:0000256" key="13">
    <source>
        <dbReference type="ARBA" id="ARBA00024867"/>
    </source>
</evidence>
<keyword evidence="4 14" id="KW-0678">Repressor</keyword>
<evidence type="ECO:0000256" key="15">
    <source>
        <dbReference type="PROSITE-ProRule" id="PRU00169"/>
    </source>
</evidence>
<dbReference type="Pfam" id="PF00072">
    <property type="entry name" value="Response_reg"/>
    <property type="match status" value="1"/>
</dbReference>
<evidence type="ECO:0000256" key="10">
    <source>
        <dbReference type="ARBA" id="ARBA00023125"/>
    </source>
</evidence>
<name>A0ABT2TQ78_9FIRM</name>
<keyword evidence="8 14" id="KW-0902">Two-component regulatory system</keyword>
<keyword evidence="11 14" id="KW-0010">Activator</keyword>
<keyword evidence="9 14" id="KW-0805">Transcription regulation</keyword>
<keyword evidence="12 14" id="KW-0804">Transcription</keyword>
<feature type="domain" description="Response regulatory" evidence="17">
    <location>
        <begin position="5"/>
        <end position="124"/>
    </location>
</feature>
<evidence type="ECO:0000256" key="9">
    <source>
        <dbReference type="ARBA" id="ARBA00023015"/>
    </source>
</evidence>
<feature type="compositionally biased region" description="Basic and acidic residues" evidence="16">
    <location>
        <begin position="130"/>
        <end position="142"/>
    </location>
</feature>
<dbReference type="Proteomes" id="UP001652409">
    <property type="component" value="Unassembled WGS sequence"/>
</dbReference>
<evidence type="ECO:0000256" key="2">
    <source>
        <dbReference type="ARBA" id="ARBA00018672"/>
    </source>
</evidence>
<dbReference type="PANTHER" id="PTHR44591:SF14">
    <property type="entry name" value="PROTEIN PILG"/>
    <property type="match status" value="1"/>
</dbReference>
<evidence type="ECO:0000256" key="11">
    <source>
        <dbReference type="ARBA" id="ARBA00023159"/>
    </source>
</evidence>
<comment type="subcellular location">
    <subcellularLocation>
        <location evidence="1 14">Cytoplasm</location>
    </subcellularLocation>
</comment>
<evidence type="ECO:0000313" key="19">
    <source>
        <dbReference type="Proteomes" id="UP001652409"/>
    </source>
</evidence>
<feature type="region of interest" description="Disordered" evidence="16">
    <location>
        <begin position="128"/>
        <end position="148"/>
    </location>
</feature>
<dbReference type="PIRSF" id="PIRSF002937">
    <property type="entry name" value="Res_reg_Spo0A"/>
    <property type="match status" value="1"/>
</dbReference>
<dbReference type="RefSeq" id="WP_158420599.1">
    <property type="nucleotide sequence ID" value="NZ_JAOQJL010000004.1"/>
</dbReference>
<evidence type="ECO:0000256" key="8">
    <source>
        <dbReference type="ARBA" id="ARBA00023012"/>
    </source>
</evidence>
<dbReference type="SUPFAM" id="SSF46894">
    <property type="entry name" value="C-terminal effector domain of the bipartite response regulators"/>
    <property type="match status" value="1"/>
</dbReference>
<dbReference type="InterPro" id="IPR012052">
    <property type="entry name" value="Spore_0_A"/>
</dbReference>
<dbReference type="SUPFAM" id="SSF52172">
    <property type="entry name" value="CheY-like"/>
    <property type="match status" value="1"/>
</dbReference>
<dbReference type="NCBIfam" id="TIGR02875">
    <property type="entry name" value="spore_0_A"/>
    <property type="match status" value="1"/>
</dbReference>
<evidence type="ECO:0000256" key="5">
    <source>
        <dbReference type="ARBA" id="ARBA00022553"/>
    </source>
</evidence>
<keyword evidence="14" id="KW-0479">Metal-binding</keyword>
<evidence type="ECO:0000256" key="3">
    <source>
        <dbReference type="ARBA" id="ARBA00022490"/>
    </source>
</evidence>
<dbReference type="PROSITE" id="PS50110">
    <property type="entry name" value="RESPONSE_REGULATORY"/>
    <property type="match status" value="1"/>
</dbReference>
<dbReference type="InterPro" id="IPR036388">
    <property type="entry name" value="WH-like_DNA-bd_sf"/>
</dbReference>
<comment type="caution">
    <text evidence="18">The sequence shown here is derived from an EMBL/GenBank/DDBJ whole genome shotgun (WGS) entry which is preliminary data.</text>
</comment>
<dbReference type="PANTHER" id="PTHR44591">
    <property type="entry name" value="STRESS RESPONSE REGULATOR PROTEIN 1"/>
    <property type="match status" value="1"/>
</dbReference>
<evidence type="ECO:0000256" key="16">
    <source>
        <dbReference type="SAM" id="MobiDB-lite"/>
    </source>
</evidence>
<keyword evidence="5 15" id="KW-0597">Phosphoprotein</keyword>
<evidence type="ECO:0000256" key="1">
    <source>
        <dbReference type="ARBA" id="ARBA00004496"/>
    </source>
</evidence>
<evidence type="ECO:0000256" key="6">
    <source>
        <dbReference type="ARBA" id="ARBA00022837"/>
    </source>
</evidence>
<dbReference type="Pfam" id="PF08769">
    <property type="entry name" value="Spo0A_C"/>
    <property type="match status" value="1"/>
</dbReference>
<proteinExistence type="predicted"/>
<gene>
    <name evidence="18" type="primary">spo0A</name>
    <name evidence="18" type="ORF">OCV61_02950</name>
</gene>
<keyword evidence="10 14" id="KW-0238">DNA-binding</keyword>
<protein>
    <recommendedName>
        <fullName evidence="2 14">Stage 0 sporulation protein A homolog</fullName>
    </recommendedName>
</protein>
<dbReference type="InterPro" id="IPR050595">
    <property type="entry name" value="Bact_response_regulator"/>
</dbReference>
<dbReference type="InterPro" id="IPR001789">
    <property type="entry name" value="Sig_transdc_resp-reg_receiver"/>
</dbReference>
<dbReference type="InterPro" id="IPR016032">
    <property type="entry name" value="Sig_transdc_resp-reg_C-effctor"/>
</dbReference>
<feature type="modified residue" description="4-aspartylphosphate" evidence="15">
    <location>
        <position position="56"/>
    </location>
</feature>
<evidence type="ECO:0000313" key="18">
    <source>
        <dbReference type="EMBL" id="MCU6764365.1"/>
    </source>
</evidence>
<dbReference type="InterPro" id="IPR014879">
    <property type="entry name" value="Spo0A_C"/>
</dbReference>
<keyword evidence="7 14" id="KW-0749">Sporulation</keyword>
<evidence type="ECO:0000256" key="12">
    <source>
        <dbReference type="ARBA" id="ARBA00023163"/>
    </source>
</evidence>
<accession>A0ABT2TQ78</accession>
<evidence type="ECO:0000256" key="14">
    <source>
        <dbReference type="PIRNR" id="PIRNR002937"/>
    </source>
</evidence>
<sequence length="268" mass="30448">MEKLNVAIADDNEKMTEVLGRMIEEDKELSLVGKAHNGEEICNIIREKQPDVVILDIIMPKMDGLSVMERCVHSSVLKKIPAFIVVSAVGQERITEDAFNLGAEYYMLKPFDNQMLLNRIKHARHLGDRRRKEISRQGKSEEGGCFSQGDLERDVTNVIHEIGVPAHIKGYQYLRDAIILSVNDMEMLNSITKILYPTIAKRHQTTPSRVERAIRHAIEVAWSRGKMDTIDALFGYTVSTGKGKPTNSEFIALIADKIRLEYKNRSFH</sequence>
<reference evidence="18 19" key="1">
    <citation type="journal article" date="2021" name="ISME Commun">
        <title>Automated analysis of genomic sequences facilitates high-throughput and comprehensive description of bacteria.</title>
        <authorList>
            <person name="Hitch T.C.A."/>
        </authorList>
    </citation>
    <scope>NUCLEOTIDE SEQUENCE [LARGE SCALE GENOMIC DNA]</scope>
    <source>
        <strain evidence="18 19">Sanger_23</strain>
    </source>
</reference>
<keyword evidence="19" id="KW-1185">Reference proteome</keyword>
<keyword evidence="3 14" id="KW-0963">Cytoplasm</keyword>
<evidence type="ECO:0000256" key="7">
    <source>
        <dbReference type="ARBA" id="ARBA00022969"/>
    </source>
</evidence>
<dbReference type="EMBL" id="JAOQJL010000004">
    <property type="protein sequence ID" value="MCU6764365.1"/>
    <property type="molecule type" value="Genomic_DNA"/>
</dbReference>
<organism evidence="18 19">
    <name type="scientific">Blautia ammoniilytica</name>
    <dbReference type="NCBI Taxonomy" id="2981782"/>
    <lineage>
        <taxon>Bacteria</taxon>
        <taxon>Bacillati</taxon>
        <taxon>Bacillota</taxon>
        <taxon>Clostridia</taxon>
        <taxon>Lachnospirales</taxon>
        <taxon>Lachnospiraceae</taxon>
        <taxon>Blautia</taxon>
    </lineage>
</organism>
<dbReference type="Gene3D" id="1.10.10.10">
    <property type="entry name" value="Winged helix-like DNA-binding domain superfamily/Winged helix DNA-binding domain"/>
    <property type="match status" value="1"/>
</dbReference>
<evidence type="ECO:0000256" key="4">
    <source>
        <dbReference type="ARBA" id="ARBA00022491"/>
    </source>
</evidence>